<evidence type="ECO:0000256" key="5">
    <source>
        <dbReference type="SAM" id="MobiDB-lite"/>
    </source>
</evidence>
<feature type="transmembrane region" description="Helical" evidence="6">
    <location>
        <begin position="71"/>
        <end position="90"/>
    </location>
</feature>
<keyword evidence="7" id="KW-0675">Receptor</keyword>
<feature type="transmembrane region" description="Helical" evidence="6">
    <location>
        <begin position="124"/>
        <end position="148"/>
    </location>
</feature>
<reference evidence="7 8" key="1">
    <citation type="journal article" date="2021" name="Elife">
        <title>Chloroplast acquisition without the gene transfer in kleptoplastic sea slugs, Plakobranchus ocellatus.</title>
        <authorList>
            <person name="Maeda T."/>
            <person name="Takahashi S."/>
            <person name="Yoshida T."/>
            <person name="Shimamura S."/>
            <person name="Takaki Y."/>
            <person name="Nagai Y."/>
            <person name="Toyoda A."/>
            <person name="Suzuki Y."/>
            <person name="Arimoto A."/>
            <person name="Ishii H."/>
            <person name="Satoh N."/>
            <person name="Nishiyama T."/>
            <person name="Hasebe M."/>
            <person name="Maruyama T."/>
            <person name="Minagawa J."/>
            <person name="Obokata J."/>
            <person name="Shigenobu S."/>
        </authorList>
    </citation>
    <scope>NUCLEOTIDE SEQUENCE [LARGE SCALE GENOMIC DNA]</scope>
</reference>
<keyword evidence="3 6" id="KW-1133">Transmembrane helix</keyword>
<dbReference type="EMBL" id="BLXT01004166">
    <property type="protein sequence ID" value="GFO10434.1"/>
    <property type="molecule type" value="Genomic_DNA"/>
</dbReference>
<evidence type="ECO:0000256" key="3">
    <source>
        <dbReference type="ARBA" id="ARBA00022989"/>
    </source>
</evidence>
<feature type="region of interest" description="Disordered" evidence="5">
    <location>
        <begin position="178"/>
        <end position="197"/>
    </location>
</feature>
<evidence type="ECO:0000313" key="8">
    <source>
        <dbReference type="Proteomes" id="UP000735302"/>
    </source>
</evidence>
<evidence type="ECO:0000256" key="6">
    <source>
        <dbReference type="SAM" id="Phobius"/>
    </source>
</evidence>
<dbReference type="GO" id="GO:0016020">
    <property type="term" value="C:membrane"/>
    <property type="evidence" value="ECO:0007669"/>
    <property type="project" value="UniProtKB-SubCell"/>
</dbReference>
<feature type="transmembrane region" description="Helical" evidence="6">
    <location>
        <begin position="205"/>
        <end position="225"/>
    </location>
</feature>
<evidence type="ECO:0000313" key="7">
    <source>
        <dbReference type="EMBL" id="GFO10434.1"/>
    </source>
</evidence>
<protein>
    <submittedName>
        <fullName evidence="7">Chemosensory receptor b</fullName>
    </submittedName>
</protein>
<dbReference type="Gene3D" id="1.20.1070.10">
    <property type="entry name" value="Rhodopsin 7-helix transmembrane proteins"/>
    <property type="match status" value="1"/>
</dbReference>
<gene>
    <name evidence="7" type="ORF">PoB_003693900</name>
</gene>
<organism evidence="7 8">
    <name type="scientific">Plakobranchus ocellatus</name>
    <dbReference type="NCBI Taxonomy" id="259542"/>
    <lineage>
        <taxon>Eukaryota</taxon>
        <taxon>Metazoa</taxon>
        <taxon>Spiralia</taxon>
        <taxon>Lophotrochozoa</taxon>
        <taxon>Mollusca</taxon>
        <taxon>Gastropoda</taxon>
        <taxon>Heterobranchia</taxon>
        <taxon>Euthyneura</taxon>
        <taxon>Panpulmonata</taxon>
        <taxon>Sacoglossa</taxon>
        <taxon>Placobranchoidea</taxon>
        <taxon>Plakobranchidae</taxon>
        <taxon>Plakobranchus</taxon>
    </lineage>
</organism>
<dbReference type="GO" id="GO:0004930">
    <property type="term" value="F:G protein-coupled receptor activity"/>
    <property type="evidence" value="ECO:0007669"/>
    <property type="project" value="InterPro"/>
</dbReference>
<evidence type="ECO:0000256" key="2">
    <source>
        <dbReference type="ARBA" id="ARBA00022692"/>
    </source>
</evidence>
<name>A0AAV4AVN8_9GAST</name>
<keyword evidence="2 6" id="KW-0812">Transmembrane</keyword>
<keyword evidence="8" id="KW-1185">Reference proteome</keyword>
<evidence type="ECO:0000256" key="1">
    <source>
        <dbReference type="ARBA" id="ARBA00004370"/>
    </source>
</evidence>
<dbReference type="Pfam" id="PF00001">
    <property type="entry name" value="7tm_1"/>
    <property type="match status" value="1"/>
</dbReference>
<dbReference type="Proteomes" id="UP000735302">
    <property type="component" value="Unassembled WGS sequence"/>
</dbReference>
<comment type="subcellular location">
    <subcellularLocation>
        <location evidence="1">Membrane</location>
    </subcellularLocation>
</comment>
<comment type="caution">
    <text evidence="7">The sequence shown here is derived from an EMBL/GenBank/DDBJ whole genome shotgun (WGS) entry which is preliminary data.</text>
</comment>
<dbReference type="AlphaFoldDB" id="A0AAV4AVN8"/>
<keyword evidence="4 6" id="KW-0472">Membrane</keyword>
<sequence length="253" mass="28505">MLVSNFHIPRLADESNTTSFLRAAISIYGGKVRVSLSRISMCITVIVSFERCLCILLPLKIKLLFTPRRTAWAIAVVSVISAITTILFLVNVQVHERFDLGTNVTFLSLEFENSPFSLTEISKILISCIQIICLLGIVVANGMLIWGLKRNDRMRNRWSENDHPISALTARHELHAVPSSANAQSSRPAPRTATRAARDRKLGRMAVTLSGIHLTSFLPTFVWVISAQAWPELKGINRYFFVYFFAFEVKKPR</sequence>
<dbReference type="SUPFAM" id="SSF81321">
    <property type="entry name" value="Family A G protein-coupled receptor-like"/>
    <property type="match status" value="1"/>
</dbReference>
<dbReference type="InterPro" id="IPR000276">
    <property type="entry name" value="GPCR_Rhodpsn"/>
</dbReference>
<evidence type="ECO:0000256" key="4">
    <source>
        <dbReference type="ARBA" id="ARBA00023136"/>
    </source>
</evidence>
<proteinExistence type="predicted"/>
<accession>A0AAV4AVN8</accession>